<dbReference type="Proteomes" id="UP000017404">
    <property type="component" value="Unassembled WGS sequence"/>
</dbReference>
<proteinExistence type="predicted"/>
<dbReference type="EMBL" id="AYEV01000006">
    <property type="protein sequence ID" value="ESK56747.1"/>
    <property type="molecule type" value="Genomic_DNA"/>
</dbReference>
<accession>V2V393</accession>
<dbReference type="RefSeq" id="WP_018677757.1">
    <property type="nucleotide sequence ID" value="NZ_AYEV01000006.1"/>
</dbReference>
<organism evidence="1 2">
    <name type="scientific">Acinetobacter tjernbergiae DSM 14971 = CIP 107465</name>
    <dbReference type="NCBI Taxonomy" id="1120928"/>
    <lineage>
        <taxon>Bacteria</taxon>
        <taxon>Pseudomonadati</taxon>
        <taxon>Pseudomonadota</taxon>
        <taxon>Gammaproteobacteria</taxon>
        <taxon>Moraxellales</taxon>
        <taxon>Moraxellaceae</taxon>
        <taxon>Acinetobacter</taxon>
    </lineage>
</organism>
<sequence>MMHIFIYCYPYNENSGGVIALHRLCHLINEATCHKAYLVPHRKFGLRHDIKNIFKKKEFNLHGEWNTPIWRKFFFPNKSSCIVIYPEIVSGNPLRINRVVRWFLHNPGYFTGEINYGENELYYRYSSGFFYKVEHNSTLSNLILNVKYTPFDIYFENIINTKDIESCHMVRKGGGKKIVHSNDSICLDNKNHKEIADIFRRAKRFISYDPYTAYSHFAVLCGCESIIVPDEGVSVNNWYSDTSDRFGLSYGFDQDQLNWASNTRQDLVDKLKASDSMCVESVKECLNEMLSHFK</sequence>
<gene>
    <name evidence="1" type="ORF">F990_00819</name>
</gene>
<dbReference type="STRING" id="202955.GCA_000759995_02841"/>
<comment type="caution">
    <text evidence="1">The sequence shown here is derived from an EMBL/GenBank/DDBJ whole genome shotgun (WGS) entry which is preliminary data.</text>
</comment>
<keyword evidence="2" id="KW-1185">Reference proteome</keyword>
<evidence type="ECO:0000313" key="2">
    <source>
        <dbReference type="Proteomes" id="UP000017404"/>
    </source>
</evidence>
<protein>
    <recommendedName>
        <fullName evidence="3">WavQ</fullName>
    </recommendedName>
</protein>
<dbReference type="OrthoDB" id="9179784at2"/>
<name>V2V393_9GAMM</name>
<dbReference type="PATRIC" id="fig|1120928.5.peg.840"/>
<evidence type="ECO:0008006" key="3">
    <source>
        <dbReference type="Google" id="ProtNLM"/>
    </source>
</evidence>
<evidence type="ECO:0000313" key="1">
    <source>
        <dbReference type="EMBL" id="ESK56747.1"/>
    </source>
</evidence>
<dbReference type="AlphaFoldDB" id="V2V393"/>
<reference evidence="1 2" key="1">
    <citation type="submission" date="2013-10" db="EMBL/GenBank/DDBJ databases">
        <title>The Genome Sequence of Acinetobacter tjernbergiae CIP107465.</title>
        <authorList>
            <consortium name="The Broad Institute Genomics Platform"/>
            <consortium name="The Broad Institute Genome Sequencing Center for Infectious Disease"/>
            <person name="Cerqueira G."/>
            <person name="Feldgarden M."/>
            <person name="Courvalin P."/>
            <person name="Grillot-Courvalin C."/>
            <person name="Clermont D."/>
            <person name="Rocha E."/>
            <person name="Yoon E.-J."/>
            <person name="Nemec A."/>
            <person name="Young S.K."/>
            <person name="Zeng Q."/>
            <person name="Gargeya S."/>
            <person name="Fitzgerald M."/>
            <person name="Abouelleil A."/>
            <person name="Alvarado L."/>
            <person name="Berlin A.M."/>
            <person name="Chapman S.B."/>
            <person name="Gainer-Dewar J."/>
            <person name="Goldberg J."/>
            <person name="Gnerre S."/>
            <person name="Griggs A."/>
            <person name="Gujja S."/>
            <person name="Hansen M."/>
            <person name="Howarth C."/>
            <person name="Imamovic A."/>
            <person name="Ireland A."/>
            <person name="Larimer J."/>
            <person name="McCowan C."/>
            <person name="Murphy C."/>
            <person name="Pearson M."/>
            <person name="Poon T.W."/>
            <person name="Priest M."/>
            <person name="Roberts A."/>
            <person name="Saif S."/>
            <person name="Shea T."/>
            <person name="Sykes S."/>
            <person name="Wortman J."/>
            <person name="Nusbaum C."/>
            <person name="Birren B."/>
        </authorList>
    </citation>
    <scope>NUCLEOTIDE SEQUENCE [LARGE SCALE GENOMIC DNA]</scope>
    <source>
        <strain evidence="1 2">CIP 107465</strain>
    </source>
</reference>